<protein>
    <submittedName>
        <fullName evidence="5">Class III aminotransferase</fullName>
    </submittedName>
</protein>
<dbReference type="PANTHER" id="PTHR37418">
    <property type="entry name" value="3-KETO-5-AMINOHEXANOATE CLEAVAGE ENZYME-RELATED"/>
    <property type="match status" value="1"/>
</dbReference>
<keyword evidence="5" id="KW-0032">Aminotransferase</keyword>
<proteinExistence type="predicted"/>
<reference evidence="5 6" key="1">
    <citation type="journal article" date="2015" name="Genome Announc.">
        <title>Complete Genome Sequence of Methylobacterium aquaticum Strain 22A, Isolated from Racomitrium japonicum Moss.</title>
        <authorList>
            <person name="Tani A."/>
            <person name="Ogura Y."/>
            <person name="Hayashi T."/>
            <person name="Kimbara K."/>
        </authorList>
    </citation>
    <scope>NUCLEOTIDE SEQUENCE [LARGE SCALE GENOMIC DNA]</scope>
    <source>
        <strain evidence="5 6">MA-22A</strain>
    </source>
</reference>
<dbReference type="GO" id="GO:0043720">
    <property type="term" value="F:3-keto-5-aminohexanoate cleavage activity"/>
    <property type="evidence" value="ECO:0007669"/>
    <property type="project" value="InterPro"/>
</dbReference>
<keyword evidence="4" id="KW-0862">Zinc</keyword>
<dbReference type="RefSeq" id="WP_060846412.1">
    <property type="nucleotide sequence ID" value="NZ_AP014704.1"/>
</dbReference>
<dbReference type="InterPro" id="IPR008567">
    <property type="entry name" value="BKACE"/>
</dbReference>
<comment type="cofactor">
    <cofactor evidence="1">
        <name>Zn(2+)</name>
        <dbReference type="ChEBI" id="CHEBI:29105"/>
    </cofactor>
</comment>
<dbReference type="Proteomes" id="UP000061432">
    <property type="component" value="Chromosome"/>
</dbReference>
<evidence type="ECO:0000256" key="4">
    <source>
        <dbReference type="ARBA" id="ARBA00022833"/>
    </source>
</evidence>
<dbReference type="Gene3D" id="3.20.20.70">
    <property type="entry name" value="Aldolase class I"/>
    <property type="match status" value="1"/>
</dbReference>
<dbReference type="GO" id="GO:0008483">
    <property type="term" value="F:transaminase activity"/>
    <property type="evidence" value="ECO:0007669"/>
    <property type="project" value="UniProtKB-KW"/>
</dbReference>
<dbReference type="OrthoDB" id="9805277at2"/>
<dbReference type="Pfam" id="PF05853">
    <property type="entry name" value="BKACE"/>
    <property type="match status" value="1"/>
</dbReference>
<name>A0A0C6F992_9HYPH</name>
<accession>A0A0C6F992</accession>
<dbReference type="PANTHER" id="PTHR37418:SF2">
    <property type="entry name" value="3-KETO-5-AMINOHEXANOATE CLEAVAGE ENZYME"/>
    <property type="match status" value="1"/>
</dbReference>
<dbReference type="STRING" id="270351.Maq22A_c08500"/>
<dbReference type="GO" id="GO:0046872">
    <property type="term" value="F:metal ion binding"/>
    <property type="evidence" value="ECO:0007669"/>
    <property type="project" value="UniProtKB-KW"/>
</dbReference>
<dbReference type="KEGG" id="maqu:Maq22A_c08500"/>
<dbReference type="EMBL" id="AP014704">
    <property type="protein sequence ID" value="BAQ45008.1"/>
    <property type="molecule type" value="Genomic_DNA"/>
</dbReference>
<evidence type="ECO:0000256" key="1">
    <source>
        <dbReference type="ARBA" id="ARBA00001947"/>
    </source>
</evidence>
<organism evidence="5 6">
    <name type="scientific">Methylobacterium aquaticum</name>
    <dbReference type="NCBI Taxonomy" id="270351"/>
    <lineage>
        <taxon>Bacteria</taxon>
        <taxon>Pseudomonadati</taxon>
        <taxon>Pseudomonadota</taxon>
        <taxon>Alphaproteobacteria</taxon>
        <taxon>Hyphomicrobiales</taxon>
        <taxon>Methylobacteriaceae</taxon>
        <taxon>Methylobacterium</taxon>
    </lineage>
</organism>
<dbReference type="AlphaFoldDB" id="A0A0C6F992"/>
<dbReference type="PATRIC" id="fig|270351.10.peg.1623"/>
<evidence type="ECO:0000313" key="6">
    <source>
        <dbReference type="Proteomes" id="UP000061432"/>
    </source>
</evidence>
<keyword evidence="2 5" id="KW-0808">Transferase</keyword>
<evidence type="ECO:0000313" key="5">
    <source>
        <dbReference type="EMBL" id="BAQ45008.1"/>
    </source>
</evidence>
<gene>
    <name evidence="5" type="ORF">Maq22A_c08500</name>
</gene>
<keyword evidence="3" id="KW-0479">Metal-binding</keyword>
<dbReference type="InterPro" id="IPR013785">
    <property type="entry name" value="Aldolase_TIM"/>
</dbReference>
<evidence type="ECO:0000256" key="3">
    <source>
        <dbReference type="ARBA" id="ARBA00022723"/>
    </source>
</evidence>
<sequence>MTAPLVITVAPNGARRTKADHPALPIDPREIGLEAARCREAGAAMIHLHVRDAENRHTLDLDRYRAALAAVRREAGPEMICQVTTEAVGLYSPAEQMAAMRALKPEAFSVALRELFTEPEDEAAAAAFLAEQARAGVLVQHILYDAGDVTRFQGLAARGLIPLERASALFVLGRYAVGQRSDPADLLPFLAAWTSEHRLDLPWALCAFGPREAACLVAAATLGGHARVGFENNLWRPDGRPAASNAAQVADLAGLARALGIAVATGAQARALFTGEA</sequence>
<reference evidence="6" key="2">
    <citation type="submission" date="2015-01" db="EMBL/GenBank/DDBJ databases">
        <title>Complete genome sequence of Methylobacterium aquaticum strain 22A.</title>
        <authorList>
            <person name="Tani A."/>
            <person name="Ogura Y."/>
            <person name="Hayashi T."/>
        </authorList>
    </citation>
    <scope>NUCLEOTIDE SEQUENCE [LARGE SCALE GENOMIC DNA]</scope>
    <source>
        <strain evidence="6">MA-22A</strain>
    </source>
</reference>
<evidence type="ECO:0000256" key="2">
    <source>
        <dbReference type="ARBA" id="ARBA00022679"/>
    </source>
</evidence>